<comment type="caution">
    <text evidence="6">The sequence shown here is derived from an EMBL/GenBank/DDBJ whole genome shotgun (WGS) entry which is preliminary data.</text>
</comment>
<comment type="function">
    <text evidence="3">Hydrolase that can remove conjugated ubiquitin from proteins and may therefore play an important regulatory role at the level of protein turnover by preventing degradation.</text>
</comment>
<dbReference type="AlphaFoldDB" id="A0A9W8CM06"/>
<evidence type="ECO:0000256" key="3">
    <source>
        <dbReference type="RuleBase" id="RU367104"/>
    </source>
</evidence>
<dbReference type="InterPro" id="IPR038765">
    <property type="entry name" value="Papain-like_cys_pep_sf"/>
</dbReference>
<protein>
    <recommendedName>
        <fullName evidence="3">Ubiquitin thioesterase OTU</fullName>
        <ecNumber evidence="3">3.4.19.12</ecNumber>
    </recommendedName>
</protein>
<dbReference type="CDD" id="cd22745">
    <property type="entry name" value="OTU_OTU1"/>
    <property type="match status" value="1"/>
</dbReference>
<reference evidence="6" key="1">
    <citation type="submission" date="2022-07" db="EMBL/GenBank/DDBJ databases">
        <title>Phylogenomic reconstructions and comparative analyses of Kickxellomycotina fungi.</title>
        <authorList>
            <person name="Reynolds N.K."/>
            <person name="Stajich J.E."/>
            <person name="Barry K."/>
            <person name="Grigoriev I.V."/>
            <person name="Crous P."/>
            <person name="Smith M.E."/>
        </authorList>
    </citation>
    <scope>NUCLEOTIDE SEQUENCE</scope>
    <source>
        <strain evidence="6">NBRC 105413</strain>
    </source>
</reference>
<dbReference type="PROSITE" id="PS50802">
    <property type="entry name" value="OTU"/>
    <property type="match status" value="1"/>
</dbReference>
<keyword evidence="3" id="KW-0963">Cytoplasm</keyword>
<dbReference type="GO" id="GO:0036503">
    <property type="term" value="P:ERAD pathway"/>
    <property type="evidence" value="ECO:0007669"/>
    <property type="project" value="TreeGrafter"/>
</dbReference>
<feature type="domain" description="OTU" evidence="5">
    <location>
        <begin position="164"/>
        <end position="285"/>
    </location>
</feature>
<dbReference type="GO" id="GO:0016579">
    <property type="term" value="P:protein deubiquitination"/>
    <property type="evidence" value="ECO:0007669"/>
    <property type="project" value="TreeGrafter"/>
</dbReference>
<keyword evidence="7" id="KW-1185">Reference proteome</keyword>
<comment type="subcellular location">
    <subcellularLocation>
        <location evidence="3">Cytoplasm</location>
    </subcellularLocation>
</comment>
<keyword evidence="3" id="KW-0788">Thiol protease</keyword>
<feature type="region of interest" description="Disordered" evidence="4">
    <location>
        <begin position="139"/>
        <end position="161"/>
    </location>
</feature>
<dbReference type="GO" id="GO:0004843">
    <property type="term" value="F:cysteine-type deubiquitinase activity"/>
    <property type="evidence" value="ECO:0007669"/>
    <property type="project" value="UniProtKB-UniRule"/>
</dbReference>
<dbReference type="EC" id="3.4.19.12" evidence="3"/>
<gene>
    <name evidence="6" type="primary">OTU1</name>
    <name evidence="6" type="ORF">LPJ64_001459</name>
</gene>
<dbReference type="Pfam" id="PF02338">
    <property type="entry name" value="OTU"/>
    <property type="match status" value="1"/>
</dbReference>
<dbReference type="Proteomes" id="UP001145021">
    <property type="component" value="Unassembled WGS sequence"/>
</dbReference>
<sequence length="334" mass="37094">MKLRISLEKNKVATAEFNEYKTTYGELLEQLSEHTSFYVSNMSLLAGHPPMPLEFPDGTLLSDMHLDEDMILYVAEKHIRGGKSSTSPRSSPILIQTHCQGCSCRSSTSNTSSPSAHKDTSPTNSLSLSALFHQQNSSESLHSGSSKLSNQPPTVRTSDEDGYLIERKVPGDNSCLFRCILRAIGCQDLTVDNLRSIVSKRIGEDPEAYSEAVLEMPPEEYCSWILQSSSWGGGIEMAVLSTEFHVEICSIDINNLRIDRFGEGRYCRRIIVLYDGSHYNYVAKVSSPETPEEFDETLFEVGFGFGSDHLLLESAIELACILRSDEPYALALLN</sequence>
<evidence type="ECO:0000256" key="1">
    <source>
        <dbReference type="ARBA" id="ARBA00000707"/>
    </source>
</evidence>
<proteinExistence type="predicted"/>
<dbReference type="PANTHER" id="PTHR13312:SF0">
    <property type="entry name" value="UBIQUITIN THIOESTERASE OTU1"/>
    <property type="match status" value="1"/>
</dbReference>
<organism evidence="6 7">
    <name type="scientific">Coemansia asiatica</name>
    <dbReference type="NCBI Taxonomy" id="1052880"/>
    <lineage>
        <taxon>Eukaryota</taxon>
        <taxon>Fungi</taxon>
        <taxon>Fungi incertae sedis</taxon>
        <taxon>Zoopagomycota</taxon>
        <taxon>Kickxellomycotina</taxon>
        <taxon>Kickxellomycetes</taxon>
        <taxon>Kickxellales</taxon>
        <taxon>Kickxellaceae</taxon>
        <taxon>Coemansia</taxon>
    </lineage>
</organism>
<accession>A0A9W8CM06</accession>
<dbReference type="GO" id="GO:0030968">
    <property type="term" value="P:endoplasmic reticulum unfolded protein response"/>
    <property type="evidence" value="ECO:0007669"/>
    <property type="project" value="TreeGrafter"/>
</dbReference>
<evidence type="ECO:0000313" key="7">
    <source>
        <dbReference type="Proteomes" id="UP001145021"/>
    </source>
</evidence>
<evidence type="ECO:0000313" key="6">
    <source>
        <dbReference type="EMBL" id="KAJ1647128.1"/>
    </source>
</evidence>
<feature type="compositionally biased region" description="Low complexity" evidence="4">
    <location>
        <begin position="139"/>
        <end position="149"/>
    </location>
</feature>
<dbReference type="Gene3D" id="3.90.70.80">
    <property type="match status" value="1"/>
</dbReference>
<dbReference type="SUPFAM" id="SSF54001">
    <property type="entry name" value="Cysteine proteinases"/>
    <property type="match status" value="1"/>
</dbReference>
<keyword evidence="2 3" id="KW-0378">Hydrolase</keyword>
<dbReference type="GO" id="GO:0005829">
    <property type="term" value="C:cytosol"/>
    <property type="evidence" value="ECO:0007669"/>
    <property type="project" value="TreeGrafter"/>
</dbReference>
<evidence type="ECO:0000256" key="2">
    <source>
        <dbReference type="ARBA" id="ARBA00022801"/>
    </source>
</evidence>
<dbReference type="PANTHER" id="PTHR13312">
    <property type="entry name" value="HIV-INDUCED PROTEIN-7-LIKE PROTEASE"/>
    <property type="match status" value="1"/>
</dbReference>
<dbReference type="InterPro" id="IPR003323">
    <property type="entry name" value="OTU_dom"/>
</dbReference>
<dbReference type="Gene3D" id="3.10.20.90">
    <property type="entry name" value="Phosphatidylinositol 3-kinase Catalytic Subunit, Chain A, domain 1"/>
    <property type="match status" value="1"/>
</dbReference>
<comment type="catalytic activity">
    <reaction evidence="1 3">
        <text>Thiol-dependent hydrolysis of ester, thioester, amide, peptide and isopeptide bonds formed by the C-terminal Gly of ubiquitin (a 76-residue protein attached to proteins as an intracellular targeting signal).</text>
        <dbReference type="EC" id="3.4.19.12"/>
    </reaction>
</comment>
<dbReference type="EMBL" id="JANBOH010000038">
    <property type="protein sequence ID" value="KAJ1647128.1"/>
    <property type="molecule type" value="Genomic_DNA"/>
</dbReference>
<dbReference type="GO" id="GO:0005634">
    <property type="term" value="C:nucleus"/>
    <property type="evidence" value="ECO:0007669"/>
    <property type="project" value="TreeGrafter"/>
</dbReference>
<keyword evidence="6" id="KW-0645">Protease</keyword>
<evidence type="ECO:0000259" key="5">
    <source>
        <dbReference type="PROSITE" id="PS50802"/>
    </source>
</evidence>
<name>A0A9W8CM06_9FUNG</name>
<keyword evidence="3" id="KW-0833">Ubl conjugation pathway</keyword>
<evidence type="ECO:0000256" key="4">
    <source>
        <dbReference type="SAM" id="MobiDB-lite"/>
    </source>
</evidence>